<dbReference type="Pfam" id="PF22917">
    <property type="entry name" value="PRISE"/>
    <property type="match status" value="1"/>
</dbReference>
<dbReference type="Gene3D" id="3.40.50.720">
    <property type="entry name" value="NAD(P)-binding Rossmann-like Domain"/>
    <property type="match status" value="1"/>
</dbReference>
<comment type="caution">
    <text evidence="2">The sequence shown here is derived from an EMBL/GenBank/DDBJ whole genome shotgun (WGS) entry which is preliminary data.</text>
</comment>
<dbReference type="InterPro" id="IPR055222">
    <property type="entry name" value="PRISE-like_Rossmann-fold"/>
</dbReference>
<dbReference type="Proteomes" id="UP000243723">
    <property type="component" value="Unassembled WGS sequence"/>
</dbReference>
<dbReference type="CDD" id="cd08948">
    <property type="entry name" value="5beta-POR_like_SDR_a"/>
    <property type="match status" value="1"/>
</dbReference>
<dbReference type="SUPFAM" id="SSF51735">
    <property type="entry name" value="NAD(P)-binding Rossmann-fold domains"/>
    <property type="match status" value="1"/>
</dbReference>
<evidence type="ECO:0000313" key="2">
    <source>
        <dbReference type="EMBL" id="PSK53776.1"/>
    </source>
</evidence>
<name>A0A2P8A018_9PEZI</name>
<feature type="domain" description="PRISE-like Rossmann-fold" evidence="1">
    <location>
        <begin position="4"/>
        <end position="381"/>
    </location>
</feature>
<dbReference type="AlphaFoldDB" id="A0A2P8A018"/>
<accession>A0A2P8A018</accession>
<evidence type="ECO:0000259" key="1">
    <source>
        <dbReference type="Pfam" id="PF22917"/>
    </source>
</evidence>
<keyword evidence="3" id="KW-1185">Reference proteome</keyword>
<dbReference type="OrthoDB" id="1731983at2759"/>
<protein>
    <recommendedName>
        <fullName evidence="1">PRISE-like Rossmann-fold domain-containing protein</fullName>
    </recommendedName>
</protein>
<dbReference type="STRING" id="40998.A0A2P8A018"/>
<dbReference type="InterPro" id="IPR036291">
    <property type="entry name" value="NAD(P)-bd_dom_sf"/>
</dbReference>
<proteinExistence type="predicted"/>
<gene>
    <name evidence="2" type="ORF">B9Z65_7582</name>
</gene>
<organism evidence="2 3">
    <name type="scientific">Elsinoe australis</name>
    <dbReference type="NCBI Taxonomy" id="40998"/>
    <lineage>
        <taxon>Eukaryota</taxon>
        <taxon>Fungi</taxon>
        <taxon>Dikarya</taxon>
        <taxon>Ascomycota</taxon>
        <taxon>Pezizomycotina</taxon>
        <taxon>Dothideomycetes</taxon>
        <taxon>Dothideomycetidae</taxon>
        <taxon>Myriangiales</taxon>
        <taxon>Elsinoaceae</taxon>
        <taxon>Elsinoe</taxon>
    </lineage>
</organism>
<sequence>MSHALVFGASGVSGWAITSQALQYPAKNTFAKVTALTNRPLSIEDSSLPKDSRLQLASGIDLTGSVDSIVSGLKSKVKDVESVSHVFFTAYIEKPTYPELVDINEKLVRNAISAIDQIAGSSLKAVILQTGGKFYGVEFPKDIKIEPPLKADAPRIPKPWSDNIFYYQQYDVVQELSKNKSWNFYEVRPDVIVGFTPGSNFMNITQGVGFYLSLYRAVHGEGAEVPFVGTQKSWVNKHTDTFQDILAQEEIHLALNDGNIASGTSFNAADGNVVTWREKWPELAAYFGLKGTGPGAEPVDCAAFAKKHSSEWRKLEEKNGLKQGIFEKYSWGFVSGVCVAFDFDRQYDLSDCRKVGFNETISTVKGYLTSFERMRAARILPQDF</sequence>
<reference evidence="2 3" key="1">
    <citation type="submission" date="2017-05" db="EMBL/GenBank/DDBJ databases">
        <title>Draft genome sequence of Elsinoe australis.</title>
        <authorList>
            <person name="Cheng Q."/>
        </authorList>
    </citation>
    <scope>NUCLEOTIDE SEQUENCE [LARGE SCALE GENOMIC DNA]</scope>
    <source>
        <strain evidence="2 3">NL1</strain>
    </source>
</reference>
<dbReference type="EMBL" id="NHZQ01000087">
    <property type="protein sequence ID" value="PSK53776.1"/>
    <property type="molecule type" value="Genomic_DNA"/>
</dbReference>
<dbReference type="PANTHER" id="PTHR32487:SF8">
    <property type="entry name" value="NAD-DEPENDENT EPIMERASE_DEHYDRATASE DOMAIN-CONTAINING PROTEIN"/>
    <property type="match status" value="1"/>
</dbReference>
<dbReference type="PANTHER" id="PTHR32487">
    <property type="entry name" value="3-OXO-DELTA(4,5)-STEROID 5-BETA-REDUCTASE"/>
    <property type="match status" value="1"/>
</dbReference>
<evidence type="ECO:0000313" key="3">
    <source>
        <dbReference type="Proteomes" id="UP000243723"/>
    </source>
</evidence>